<feature type="domain" description="N-acetyltransferase" evidence="1">
    <location>
        <begin position="1"/>
        <end position="145"/>
    </location>
</feature>
<organism evidence="2 3">
    <name type="scientific">Shewanella violacea (strain JCM 10179 / CIP 106290 / LMG 19151 / DSS12)</name>
    <dbReference type="NCBI Taxonomy" id="637905"/>
    <lineage>
        <taxon>Bacteria</taxon>
        <taxon>Pseudomonadati</taxon>
        <taxon>Pseudomonadota</taxon>
        <taxon>Gammaproteobacteria</taxon>
        <taxon>Alteromonadales</taxon>
        <taxon>Shewanellaceae</taxon>
        <taxon>Shewanella</taxon>
    </lineage>
</organism>
<evidence type="ECO:0000259" key="1">
    <source>
        <dbReference type="PROSITE" id="PS51186"/>
    </source>
</evidence>
<reference evidence="3" key="1">
    <citation type="journal article" date="2010" name="Mol. Biosyst.">
        <title>Complete genome sequence and comparative analysis of Shewanella violacea, a psychrophilic and piezophilic bacterium from deep sea floor sediments.</title>
        <authorList>
            <person name="Aono E."/>
            <person name="Baba T."/>
            <person name="Ara T."/>
            <person name="Nishi T."/>
            <person name="Nakamichi T."/>
            <person name="Inamoto E."/>
            <person name="Toyonaga H."/>
            <person name="Hasegawa M."/>
            <person name="Takai Y."/>
            <person name="Okumura Y."/>
            <person name="Baba M."/>
            <person name="Tomita M."/>
            <person name="Kato C."/>
            <person name="Oshima T."/>
            <person name="Nakasone K."/>
            <person name="Mori H."/>
        </authorList>
    </citation>
    <scope>NUCLEOTIDE SEQUENCE [LARGE SCALE GENOMIC DNA]</scope>
    <source>
        <strain evidence="3">JCM 10179 / CIP 106290 / LMG 19151 / DSS12</strain>
    </source>
</reference>
<dbReference type="InterPro" id="IPR000182">
    <property type="entry name" value="GNAT_dom"/>
</dbReference>
<dbReference type="Pfam" id="PF13508">
    <property type="entry name" value="Acetyltransf_7"/>
    <property type="match status" value="1"/>
</dbReference>
<gene>
    <name evidence="2" type="ordered locus">SVI_1169</name>
</gene>
<dbReference type="HOGENOM" id="CLU_120018_2_0_6"/>
<sequence length="148" mass="16756">MPYARISRKEQIALLINDVETLSPDSGIKAKQINDDQHTCHYDSDIKAKQIIAAIRLRPIGEFNLLIGMLVHPDHRGKGIGHQVLNGIADKLLSNETYLFALPHLVGFYQNHGFSQDIQAPNDIQQLFDKYTSQDKDLVMMGYIQINN</sequence>
<accession>D4ZHJ1</accession>
<protein>
    <submittedName>
        <fullName evidence="2">Acetyltransferase, GNAT family</fullName>
    </submittedName>
</protein>
<dbReference type="InterPro" id="IPR016181">
    <property type="entry name" value="Acyl_CoA_acyltransferase"/>
</dbReference>
<evidence type="ECO:0000313" key="3">
    <source>
        <dbReference type="Proteomes" id="UP000002350"/>
    </source>
</evidence>
<dbReference type="STRING" id="637905.SVI_1169"/>
<dbReference type="SUPFAM" id="SSF55729">
    <property type="entry name" value="Acyl-CoA N-acyltransferases (Nat)"/>
    <property type="match status" value="1"/>
</dbReference>
<name>D4ZHJ1_SHEVD</name>
<evidence type="ECO:0000313" key="2">
    <source>
        <dbReference type="EMBL" id="BAJ01140.1"/>
    </source>
</evidence>
<keyword evidence="2" id="KW-0808">Transferase</keyword>
<keyword evidence="3" id="KW-1185">Reference proteome</keyword>
<dbReference type="CDD" id="cd04301">
    <property type="entry name" value="NAT_SF"/>
    <property type="match status" value="1"/>
</dbReference>
<dbReference type="PROSITE" id="PS51186">
    <property type="entry name" value="GNAT"/>
    <property type="match status" value="1"/>
</dbReference>
<dbReference type="Gene3D" id="3.40.630.30">
    <property type="match status" value="1"/>
</dbReference>
<dbReference type="eggNOG" id="COG3153">
    <property type="taxonomic scope" value="Bacteria"/>
</dbReference>
<proteinExistence type="predicted"/>
<dbReference type="GO" id="GO:0016747">
    <property type="term" value="F:acyltransferase activity, transferring groups other than amino-acyl groups"/>
    <property type="evidence" value="ECO:0007669"/>
    <property type="project" value="InterPro"/>
</dbReference>
<dbReference type="Proteomes" id="UP000002350">
    <property type="component" value="Chromosome"/>
</dbReference>
<dbReference type="AlphaFoldDB" id="D4ZHJ1"/>
<dbReference type="EMBL" id="AP011177">
    <property type="protein sequence ID" value="BAJ01140.1"/>
    <property type="molecule type" value="Genomic_DNA"/>
</dbReference>
<dbReference type="KEGG" id="svo:SVI_1169"/>